<dbReference type="InterPro" id="IPR006352">
    <property type="entry name" value="GlmM_bact"/>
</dbReference>
<dbReference type="Pfam" id="PF00408">
    <property type="entry name" value="PGM_PMM_IV"/>
    <property type="match status" value="1"/>
</dbReference>
<evidence type="ECO:0000256" key="1">
    <source>
        <dbReference type="ARBA" id="ARBA00010231"/>
    </source>
</evidence>
<dbReference type="InterPro" id="IPR005846">
    <property type="entry name" value="A-D-PHexomutase_a/b/a-III"/>
</dbReference>
<dbReference type="CDD" id="cd05802">
    <property type="entry name" value="GlmM"/>
    <property type="match status" value="1"/>
</dbReference>
<name>A0ABU7RC36_9ACTN</name>
<dbReference type="GO" id="GO:0008966">
    <property type="term" value="F:phosphoglucosamine mutase activity"/>
    <property type="evidence" value="ECO:0007669"/>
    <property type="project" value="UniProtKB-EC"/>
</dbReference>
<dbReference type="PRINTS" id="PR00509">
    <property type="entry name" value="PGMPMM"/>
</dbReference>
<dbReference type="PANTHER" id="PTHR42946:SF1">
    <property type="entry name" value="PHOSPHOGLUCOMUTASE (ALPHA-D-GLUCOSE-1,6-BISPHOSPHATE-DEPENDENT)"/>
    <property type="match status" value="1"/>
</dbReference>
<feature type="modified residue" description="Phosphoserine" evidence="6">
    <location>
        <position position="100"/>
    </location>
</feature>
<feature type="binding site" description="via phosphate group" evidence="6">
    <location>
        <position position="100"/>
    </location>
    <ligand>
        <name>Mg(2+)</name>
        <dbReference type="ChEBI" id="CHEBI:18420"/>
    </ligand>
</feature>
<feature type="binding site" evidence="6">
    <location>
        <position position="239"/>
    </location>
    <ligand>
        <name>Mg(2+)</name>
        <dbReference type="ChEBI" id="CHEBI:18420"/>
    </ligand>
</feature>
<evidence type="ECO:0000259" key="10">
    <source>
        <dbReference type="Pfam" id="PF02878"/>
    </source>
</evidence>
<evidence type="ECO:0000256" key="2">
    <source>
        <dbReference type="ARBA" id="ARBA00022553"/>
    </source>
</evidence>
<organism evidence="13 14">
    <name type="scientific">Olsenella absiana</name>
    <dbReference type="NCBI Taxonomy" id="3115222"/>
    <lineage>
        <taxon>Bacteria</taxon>
        <taxon>Bacillati</taxon>
        <taxon>Actinomycetota</taxon>
        <taxon>Coriobacteriia</taxon>
        <taxon>Coriobacteriales</taxon>
        <taxon>Atopobiaceae</taxon>
        <taxon>Olsenella</taxon>
    </lineage>
</organism>
<comment type="catalytic activity">
    <reaction evidence="6 8">
        <text>alpha-D-glucosamine 1-phosphate = D-glucosamine 6-phosphate</text>
        <dbReference type="Rhea" id="RHEA:23424"/>
        <dbReference type="ChEBI" id="CHEBI:58516"/>
        <dbReference type="ChEBI" id="CHEBI:58725"/>
        <dbReference type="EC" id="5.4.2.10"/>
    </reaction>
</comment>
<feature type="binding site" evidence="6">
    <location>
        <position position="243"/>
    </location>
    <ligand>
        <name>Mg(2+)</name>
        <dbReference type="ChEBI" id="CHEBI:18420"/>
    </ligand>
</feature>
<dbReference type="PROSITE" id="PS00710">
    <property type="entry name" value="PGM_PMM"/>
    <property type="match status" value="1"/>
</dbReference>
<dbReference type="SUPFAM" id="SSF53738">
    <property type="entry name" value="Phosphoglucomutase, first 3 domains"/>
    <property type="match status" value="3"/>
</dbReference>
<dbReference type="RefSeq" id="WP_330958926.1">
    <property type="nucleotide sequence ID" value="NZ_JAZGJQ010000014.1"/>
</dbReference>
<evidence type="ECO:0000256" key="7">
    <source>
        <dbReference type="RuleBase" id="RU004326"/>
    </source>
</evidence>
<dbReference type="Gene3D" id="3.40.120.10">
    <property type="entry name" value="Alpha-D-Glucose-1,6-Bisphosphate, subunit A, domain 3"/>
    <property type="match status" value="3"/>
</dbReference>
<keyword evidence="3 6" id="KW-0479">Metal-binding</keyword>
<evidence type="ECO:0000313" key="14">
    <source>
        <dbReference type="Proteomes" id="UP001332931"/>
    </source>
</evidence>
<dbReference type="Pfam" id="PF02880">
    <property type="entry name" value="PGM_PMM_III"/>
    <property type="match status" value="1"/>
</dbReference>
<evidence type="ECO:0000256" key="5">
    <source>
        <dbReference type="ARBA" id="ARBA00023235"/>
    </source>
</evidence>
<dbReference type="InterPro" id="IPR036900">
    <property type="entry name" value="A-D-PHexomutase_C_sf"/>
</dbReference>
<dbReference type="InterPro" id="IPR016055">
    <property type="entry name" value="A-D-PHexomutase_a/b/a-I/II/III"/>
</dbReference>
<dbReference type="SUPFAM" id="SSF55957">
    <property type="entry name" value="Phosphoglucomutase, C-terminal domain"/>
    <property type="match status" value="1"/>
</dbReference>
<evidence type="ECO:0000259" key="11">
    <source>
        <dbReference type="Pfam" id="PF02879"/>
    </source>
</evidence>
<feature type="domain" description="Alpha-D-phosphohexomutase alpha/beta/alpha" evidence="10">
    <location>
        <begin position="2"/>
        <end position="132"/>
    </location>
</feature>
<dbReference type="EMBL" id="JAZGJQ010000014">
    <property type="protein sequence ID" value="MEE6148159.1"/>
    <property type="molecule type" value="Genomic_DNA"/>
</dbReference>
<evidence type="ECO:0000259" key="9">
    <source>
        <dbReference type="Pfam" id="PF00408"/>
    </source>
</evidence>
<dbReference type="InterPro" id="IPR050060">
    <property type="entry name" value="Phosphoglucosamine_mutase"/>
</dbReference>
<feature type="domain" description="Alpha-D-phosphohexomutase alpha/beta/alpha" evidence="12">
    <location>
        <begin position="256"/>
        <end position="362"/>
    </location>
</feature>
<dbReference type="Pfam" id="PF02879">
    <property type="entry name" value="PGM_PMM_II"/>
    <property type="match status" value="1"/>
</dbReference>
<evidence type="ECO:0000313" key="13">
    <source>
        <dbReference type="EMBL" id="MEE6148159.1"/>
    </source>
</evidence>
<keyword evidence="4 6" id="KW-0460">Magnesium</keyword>
<evidence type="ECO:0000256" key="4">
    <source>
        <dbReference type="ARBA" id="ARBA00022842"/>
    </source>
</evidence>
<evidence type="ECO:0000256" key="6">
    <source>
        <dbReference type="HAMAP-Rule" id="MF_01554"/>
    </source>
</evidence>
<dbReference type="Proteomes" id="UP001332931">
    <property type="component" value="Unassembled WGS sequence"/>
</dbReference>
<evidence type="ECO:0000256" key="8">
    <source>
        <dbReference type="RuleBase" id="RU004327"/>
    </source>
</evidence>
<comment type="caution">
    <text evidence="13">The sequence shown here is derived from an EMBL/GenBank/DDBJ whole genome shotgun (WGS) entry which is preliminary data.</text>
</comment>
<dbReference type="InterPro" id="IPR005841">
    <property type="entry name" value="Alpha-D-phosphohexomutase_SF"/>
</dbReference>
<proteinExistence type="inferred from homology"/>
<dbReference type="NCBIfam" id="TIGR01455">
    <property type="entry name" value="glmM"/>
    <property type="match status" value="1"/>
</dbReference>
<feature type="domain" description="Alpha-D-phosphohexomutase C-terminal" evidence="9">
    <location>
        <begin position="372"/>
        <end position="437"/>
    </location>
</feature>
<comment type="similarity">
    <text evidence="1 6 7">Belongs to the phosphohexose mutase family.</text>
</comment>
<dbReference type="InterPro" id="IPR005845">
    <property type="entry name" value="A-D-PHexomutase_a/b/a-II"/>
</dbReference>
<evidence type="ECO:0000259" key="12">
    <source>
        <dbReference type="Pfam" id="PF02880"/>
    </source>
</evidence>
<comment type="PTM">
    <text evidence="6">Activated by phosphorylation.</text>
</comment>
<dbReference type="Gene3D" id="3.30.310.50">
    <property type="entry name" value="Alpha-D-phosphohexomutase, C-terminal domain"/>
    <property type="match status" value="1"/>
</dbReference>
<gene>
    <name evidence="6 13" type="primary">glmM</name>
    <name evidence="13" type="ORF">VXJ25_09230</name>
</gene>
<keyword evidence="14" id="KW-1185">Reference proteome</keyword>
<comment type="function">
    <text evidence="6 8">Catalyzes the conversion of glucosamine-6-phosphate to glucosamine-1-phosphate.</text>
</comment>
<dbReference type="HAMAP" id="MF_01554_B">
    <property type="entry name" value="GlmM_B"/>
    <property type="match status" value="1"/>
</dbReference>
<evidence type="ECO:0000256" key="3">
    <source>
        <dbReference type="ARBA" id="ARBA00022723"/>
    </source>
</evidence>
<dbReference type="EC" id="5.4.2.10" evidence="6 8"/>
<feature type="binding site" evidence="6">
    <location>
        <position position="241"/>
    </location>
    <ligand>
        <name>Mg(2+)</name>
        <dbReference type="ChEBI" id="CHEBI:18420"/>
    </ligand>
</feature>
<dbReference type="Pfam" id="PF02878">
    <property type="entry name" value="PGM_PMM_I"/>
    <property type="match status" value="1"/>
</dbReference>
<sequence length="445" mass="48166">MKYFGTDGFRGRANEGLTVEHAYRIGRFVGWYYGIHRGRKARVVLGKDTRRSSYMFESALVAGLVASGADAYMLHVIPTPGLSYEVVDGSFDCGIMVTASHNPYSDNGIKLVNREGYKMEEDVLQKIEDYIDGLVDVPLATGDKIGCTVDYMQGRNRYIASLIASANFSLQGVKVGLDCANGAASSVAKPVFDALGADVRVINNAPNGFNINVDCGSTHIERLQRHVVENALDVGFAFDGDADRCIAVDERGHVVDGDLILYVCGKYLNKHGRLAKGTVVPTVMSNFGLFRALDEAHLSYETTAVGDKNVYARMREMGYSLGGEQSGHIIFGDIEKTGDGIMTALRVCEVIRAEREPLSELTRPVVLYPQVLINVLVGDKDAAMASEAVQAATKEAAELLGGDGRVLVRASGTEPLVRVLAEAPTAEQCRQADEVIVRALKPFEA</sequence>
<reference evidence="13 14" key="1">
    <citation type="submission" date="2024-01" db="EMBL/GenBank/DDBJ databases">
        <title>Description of Olsenella sp. nov., isolated from pig feces.</title>
        <authorList>
            <person name="Chang Y.-H."/>
        </authorList>
    </citation>
    <scope>NUCLEOTIDE SEQUENCE [LARGE SCALE GENOMIC DNA]</scope>
    <source>
        <strain evidence="13 14">YH-ols2223</strain>
    </source>
</reference>
<dbReference type="PANTHER" id="PTHR42946">
    <property type="entry name" value="PHOSPHOHEXOSE MUTASE"/>
    <property type="match status" value="1"/>
</dbReference>
<comment type="cofactor">
    <cofactor evidence="6">
        <name>Mg(2+)</name>
        <dbReference type="ChEBI" id="CHEBI:18420"/>
    </cofactor>
    <text evidence="6">Binds 1 Mg(2+) ion per subunit.</text>
</comment>
<dbReference type="InterPro" id="IPR016066">
    <property type="entry name" value="A-D-PHexomutase_CS"/>
</dbReference>
<dbReference type="InterPro" id="IPR005844">
    <property type="entry name" value="A-D-PHexomutase_a/b/a-I"/>
</dbReference>
<dbReference type="InterPro" id="IPR005843">
    <property type="entry name" value="A-D-PHexomutase_C"/>
</dbReference>
<protein>
    <recommendedName>
        <fullName evidence="6 8">Phosphoglucosamine mutase</fullName>
        <ecNumber evidence="6 8">5.4.2.10</ecNumber>
    </recommendedName>
</protein>
<feature type="domain" description="Alpha-D-phosphohexomutase alpha/beta/alpha" evidence="11">
    <location>
        <begin position="158"/>
        <end position="252"/>
    </location>
</feature>
<keyword evidence="2 6" id="KW-0597">Phosphoprotein</keyword>
<accession>A0ABU7RC36</accession>
<feature type="active site" description="Phosphoserine intermediate" evidence="6">
    <location>
        <position position="100"/>
    </location>
</feature>
<keyword evidence="5 6" id="KW-0413">Isomerase</keyword>